<dbReference type="AlphaFoldDB" id="A0A699ZCQ4"/>
<evidence type="ECO:0000256" key="2">
    <source>
        <dbReference type="SAM" id="MobiDB-lite"/>
    </source>
</evidence>
<name>A0A699ZCQ4_HAELA</name>
<accession>A0A699ZCQ4</accession>
<evidence type="ECO:0000313" key="3">
    <source>
        <dbReference type="EMBL" id="GFH16694.1"/>
    </source>
</evidence>
<comment type="caution">
    <text evidence="3">The sequence shown here is derived from an EMBL/GenBank/DDBJ whole genome shotgun (WGS) entry which is preliminary data.</text>
</comment>
<feature type="compositionally biased region" description="Low complexity" evidence="2">
    <location>
        <begin position="287"/>
        <end position="311"/>
    </location>
</feature>
<evidence type="ECO:0000256" key="1">
    <source>
        <dbReference type="SAM" id="Coils"/>
    </source>
</evidence>
<dbReference type="EMBL" id="BLLF01001037">
    <property type="protein sequence ID" value="GFH16694.1"/>
    <property type="molecule type" value="Genomic_DNA"/>
</dbReference>
<dbReference type="Proteomes" id="UP000485058">
    <property type="component" value="Unassembled WGS sequence"/>
</dbReference>
<protein>
    <submittedName>
        <fullName evidence="3">Uncharacterized protein</fullName>
    </submittedName>
</protein>
<organism evidence="3 4">
    <name type="scientific">Haematococcus lacustris</name>
    <name type="common">Green alga</name>
    <name type="synonym">Haematococcus pluvialis</name>
    <dbReference type="NCBI Taxonomy" id="44745"/>
    <lineage>
        <taxon>Eukaryota</taxon>
        <taxon>Viridiplantae</taxon>
        <taxon>Chlorophyta</taxon>
        <taxon>core chlorophytes</taxon>
        <taxon>Chlorophyceae</taxon>
        <taxon>CS clade</taxon>
        <taxon>Chlamydomonadales</taxon>
        <taxon>Haematococcaceae</taxon>
        <taxon>Haematococcus</taxon>
    </lineage>
</organism>
<feature type="region of interest" description="Disordered" evidence="2">
    <location>
        <begin position="273"/>
        <end position="337"/>
    </location>
</feature>
<keyword evidence="4" id="KW-1185">Reference proteome</keyword>
<reference evidence="3 4" key="1">
    <citation type="submission" date="2020-02" db="EMBL/GenBank/DDBJ databases">
        <title>Draft genome sequence of Haematococcus lacustris strain NIES-144.</title>
        <authorList>
            <person name="Morimoto D."/>
            <person name="Nakagawa S."/>
            <person name="Yoshida T."/>
            <person name="Sawayama S."/>
        </authorList>
    </citation>
    <scope>NUCLEOTIDE SEQUENCE [LARGE SCALE GENOMIC DNA]</scope>
    <source>
        <strain evidence="3 4">NIES-144</strain>
    </source>
</reference>
<proteinExistence type="predicted"/>
<keyword evidence="1" id="KW-0175">Coiled coil</keyword>
<evidence type="ECO:0000313" key="4">
    <source>
        <dbReference type="Proteomes" id="UP000485058"/>
    </source>
</evidence>
<gene>
    <name evidence="3" type="ORF">HaLaN_13165</name>
</gene>
<sequence length="532" mass="56433">MHDLDSVLHCIMDAWVAFWHDQLPLRLAACYKEHNLAGNGVFSFYEFKDMASECCGCGCCCCLLAIIARANVNQQTSVTPAFALDLMHQCLAESASTARKAPGQMRGSITEAAFVQVCIKHRLLGCPPQMAGGVETQRINMAVRLFASLVDLFVTDVQEEGLQTVASGRLTAEVRVLEQRLREAESAGLDSDAVADAWSALSVITRMLLEVRADFVRKRKAAREAAAAAASAREASLQDAVAAASREAEEALKKRAEAEAAAAALALAKATEGAATTDGEDQLGEGSSPTASLATSPSLSRSGERSGSPSPVKSALPGDSPRSPSPLDPQREAADEAEQLRAQLAQLARRAEAAEAKLVAQRQQIIQQEAALERLKQANARRARQAGRRAEAAAQLPTLHLGSLPPWLDVASGALPLELQEAIGQLLQVAGFMHSQPPSEAGQGPQGAREQEVHGVELGGEVAVSQLDTSWLLCRCFRLAETEIEELGWGIMNAVHAAGGFPVISTEGHVYDAQGHLLAPSHPAHSLPGLSH</sequence>
<feature type="coiled-coil region" evidence="1">
    <location>
        <begin position="234"/>
        <end position="268"/>
    </location>
</feature>